<gene>
    <name evidence="2" type="ORF">S01H4_29042</name>
</gene>
<sequence length="41" mass="4505">MPRWIAFAKKNKVLGRDMNKIGDVMIPEAGGIIVVTAIFFG</sequence>
<evidence type="ECO:0000313" key="2">
    <source>
        <dbReference type="EMBL" id="GAG76050.1"/>
    </source>
</evidence>
<proteinExistence type="predicted"/>
<keyword evidence="1" id="KW-0812">Transmembrane</keyword>
<evidence type="ECO:0000256" key="1">
    <source>
        <dbReference type="SAM" id="Phobius"/>
    </source>
</evidence>
<accession>X1A1Y7</accession>
<keyword evidence="1" id="KW-0472">Membrane</keyword>
<dbReference type="AlphaFoldDB" id="X1A1Y7"/>
<comment type="caution">
    <text evidence="2">The sequence shown here is derived from an EMBL/GenBank/DDBJ whole genome shotgun (WGS) entry which is preliminary data.</text>
</comment>
<reference evidence="2" key="1">
    <citation type="journal article" date="2014" name="Front. Microbiol.">
        <title>High frequency of phylogenetically diverse reductive dehalogenase-homologous genes in deep subseafloor sedimentary metagenomes.</title>
        <authorList>
            <person name="Kawai M."/>
            <person name="Futagami T."/>
            <person name="Toyoda A."/>
            <person name="Takaki Y."/>
            <person name="Nishi S."/>
            <person name="Hori S."/>
            <person name="Arai W."/>
            <person name="Tsubouchi T."/>
            <person name="Morono Y."/>
            <person name="Uchiyama I."/>
            <person name="Ito T."/>
            <person name="Fujiyama A."/>
            <person name="Inagaki F."/>
            <person name="Takami H."/>
        </authorList>
    </citation>
    <scope>NUCLEOTIDE SEQUENCE</scope>
    <source>
        <strain evidence="2">Expedition CK06-06</strain>
    </source>
</reference>
<organism evidence="2">
    <name type="scientific">marine sediment metagenome</name>
    <dbReference type="NCBI Taxonomy" id="412755"/>
    <lineage>
        <taxon>unclassified sequences</taxon>
        <taxon>metagenomes</taxon>
        <taxon>ecological metagenomes</taxon>
    </lineage>
</organism>
<feature type="non-terminal residue" evidence="2">
    <location>
        <position position="41"/>
    </location>
</feature>
<feature type="transmembrane region" description="Helical" evidence="1">
    <location>
        <begin position="21"/>
        <end position="40"/>
    </location>
</feature>
<protein>
    <submittedName>
        <fullName evidence="2">Uncharacterized protein</fullName>
    </submittedName>
</protein>
<dbReference type="EMBL" id="BART01014648">
    <property type="protein sequence ID" value="GAG76050.1"/>
    <property type="molecule type" value="Genomic_DNA"/>
</dbReference>
<name>X1A1Y7_9ZZZZ</name>
<keyword evidence="1" id="KW-1133">Transmembrane helix</keyword>